<feature type="compositionally biased region" description="Low complexity" evidence="1">
    <location>
        <begin position="1769"/>
        <end position="1780"/>
    </location>
</feature>
<organism evidence="2 3">
    <name type="scientific">Symbiodinium microadriaticum</name>
    <name type="common">Dinoflagellate</name>
    <name type="synonym">Zooxanthella microadriatica</name>
    <dbReference type="NCBI Taxonomy" id="2951"/>
    <lineage>
        <taxon>Eukaryota</taxon>
        <taxon>Sar</taxon>
        <taxon>Alveolata</taxon>
        <taxon>Dinophyceae</taxon>
        <taxon>Suessiales</taxon>
        <taxon>Symbiodiniaceae</taxon>
        <taxon>Symbiodinium</taxon>
    </lineage>
</organism>
<feature type="region of interest" description="Disordered" evidence="1">
    <location>
        <begin position="69"/>
        <end position="102"/>
    </location>
</feature>
<feature type="compositionally biased region" description="Polar residues" evidence="1">
    <location>
        <begin position="41"/>
        <end position="51"/>
    </location>
</feature>
<protein>
    <submittedName>
        <fullName evidence="2">Uncharacterized protein</fullName>
    </submittedName>
</protein>
<dbReference type="Proteomes" id="UP000186817">
    <property type="component" value="Unassembled WGS sequence"/>
</dbReference>
<feature type="compositionally biased region" description="Basic and acidic residues" evidence="1">
    <location>
        <begin position="1166"/>
        <end position="1176"/>
    </location>
</feature>
<dbReference type="OrthoDB" id="410010at2759"/>
<name>A0A1Q9F2S0_SYMMI</name>
<feature type="compositionally biased region" description="Polar residues" evidence="1">
    <location>
        <begin position="1806"/>
        <end position="1822"/>
    </location>
</feature>
<feature type="compositionally biased region" description="Basic and acidic residues" evidence="1">
    <location>
        <begin position="762"/>
        <end position="784"/>
    </location>
</feature>
<evidence type="ECO:0000256" key="1">
    <source>
        <dbReference type="SAM" id="MobiDB-lite"/>
    </source>
</evidence>
<gene>
    <name evidence="2" type="ORF">AK812_SmicGene1919</name>
</gene>
<accession>A0A1Q9F2S0</accession>
<comment type="caution">
    <text evidence="2">The sequence shown here is derived from an EMBL/GenBank/DDBJ whole genome shotgun (WGS) entry which is preliminary data.</text>
</comment>
<evidence type="ECO:0000313" key="3">
    <source>
        <dbReference type="Proteomes" id="UP000186817"/>
    </source>
</evidence>
<feature type="region of interest" description="Disordered" evidence="1">
    <location>
        <begin position="1736"/>
        <end position="1780"/>
    </location>
</feature>
<keyword evidence="3" id="KW-1185">Reference proteome</keyword>
<feature type="compositionally biased region" description="Polar residues" evidence="1">
    <location>
        <begin position="15"/>
        <end position="24"/>
    </location>
</feature>
<proteinExistence type="predicted"/>
<feature type="region of interest" description="Disordered" evidence="1">
    <location>
        <begin position="1797"/>
        <end position="1863"/>
    </location>
</feature>
<evidence type="ECO:0000313" key="2">
    <source>
        <dbReference type="EMBL" id="OLQ13990.1"/>
    </source>
</evidence>
<reference evidence="2 3" key="1">
    <citation type="submission" date="2016-02" db="EMBL/GenBank/DDBJ databases">
        <title>Genome analysis of coral dinoflagellate symbionts highlights evolutionary adaptations to a symbiotic lifestyle.</title>
        <authorList>
            <person name="Aranda M."/>
            <person name="Li Y."/>
            <person name="Liew Y.J."/>
            <person name="Baumgarten S."/>
            <person name="Simakov O."/>
            <person name="Wilson M."/>
            <person name="Piel J."/>
            <person name="Ashoor H."/>
            <person name="Bougouffa S."/>
            <person name="Bajic V.B."/>
            <person name="Ryu T."/>
            <person name="Ravasi T."/>
            <person name="Bayer T."/>
            <person name="Micklem G."/>
            <person name="Kim H."/>
            <person name="Bhak J."/>
            <person name="Lajeunesse T.C."/>
            <person name="Voolstra C.R."/>
        </authorList>
    </citation>
    <scope>NUCLEOTIDE SEQUENCE [LARGE SCALE GENOMIC DNA]</scope>
    <source>
        <strain evidence="2 3">CCMP2467</strain>
    </source>
</reference>
<sequence length="2790" mass="304601">MHGSAWGQVLRDSSAAESNAQGAGSSFEGWGGWGAALHDTLNGSVDSQSPSRDPGIVDVSASAVAADAGREIQPTAPDPAQSLAVPTKRRAGRPPGSTGSRMLRQDMQAFWSRQEESLPFPSHSEELQLESWMTDQVAIADSRMRSQKRAKADAIIQSARPFGQDHTFLSIGTSTQKLMSNCVCSILANSQSQRPDTSLEGHQEKKQKTMTDYILDGSALTSSALSIAQLTSSTRATVQRHLQVAGCAMAEGGGLLVGTMLKNFCSEAVHCSWQPLMFVINTRYDETPTRVRVVNAPAVSASDGVVETGIGMGHLILPPGARRSKQQQRHQQQKQVLLGGNISDLFKHQIRLISTDRYGANFRAEAGLQQSQHFGQYARNHLPCDCHRAATCLKASMSTLEATVSGVLHTGLVMASERSAVQKLRGLVTEVLLRDLVVYKAAPPMDAVLQDHRKSIFEMFLPTVNVSPGVRKSNLKRRFILASFLNGDISKWQICHWCVEGHRTTLVVNEPPLQLQVEVKRRQLCRIKTLVALANLELLNRLRSKKKPPSDVRVLTPFHVLMGRFLVLSSSAWEQKQASLAASDKERSYVIVEACKGHDVQSCVSSLLCLLREPAVGFPSGPVDCVFRLEKFCAVSRFMGAVHVLLRKSRSGFPYSLFRLLLKDSDALATAEELLAVPACLRGELGSYLLRVFPTPDVLAGEACRAMLTQIAVMQSVDVAEVECAHSSTREYASLRSKGWVSSLEVVSARFVLQQGRKFEQRTNTRAKRASDKAMMEAAQKLESESANSSVAPCRPQAPQPQPKPKQRRGGGSWRAFLSVNANRYIDDAASARLSREYWALSAEEMEFYKNAGRAGTMAHRANFPAFGHRSARARAPLALPGVHGGPESAAGAGAIILQDAERDNFGLVPFAGPTFPERYAEFRERLCSDASSEVDPLALTRDEAYALLKLQRNIVKPPERRLLMERGRIVLGFTPQKASTHPSASVVEAASIVLSEPPEPVTVWIHVSYVNYSTFHFAGLRLCEDMALLGYPSLQDHPVLQVGVHSEAASGPCCSLETDVDFISSLDLQHAWVVSVHIISDQEEHWQKVDTSCCVLPLLECPSSLGLVTGGSRFLLWQGAKYEAHAREAIDRKRTQPTRRGGTAVKVSEANAKSEQGPKRRRRSKGPEFRSHIPDPDAGPPIPDSDAVPSDHLAGHVAQPDMPTQDKDFDFLDPYGAEPDDEHEEAAARAAAQDADGQGLLDVGVTDLTGADFSETKMFFSDLDLGYFLDAEKNELSDDPEEGGDDAASEFSMLYEPSEPGEDLFEAVLRLSAYEAEKSGQQSLAAGEAEAGAAGAEHDLAQHGEVEDSEARAAAARAPGAKTKDASTLRSIERCYLVFFRKDKFSREEVSNFKKLVQVLLQWVENNHSPLALTSLMLEECSPAFQEHFGAFLASRLKAESQWPAWKVQSSALRQELRAQADFQIPGTRRTLALAVVSYSDVALDTCAMERPANGVFSVRVRTLVSLGALVSLVLDVTFPSAEIAACTCCGDRALRLRPEVGNVAQLLKAYQLAQGYAEDPYFHQDFDEATRIEVEGIEPSWKTQGNVGHCTFYGLKVTEEFLCLTNTELAALLGGLPPEEKKAKKEKAISIPWNGPGQQNTKFYLVDMEGLSSEMCFGKRKVALEWYHGTSLEEVVLEASKNIASDQAHRLYNVLTNASMNARHPSLRPAAKDKPETVAAMRAKIEQLEAALEAAAKPSEVKQEQVDLDSDDDDTADATARRSGREQQQGFQFASGFSAGSATAKSKAKAKATAKTAAAKGLPQPQSGTATTNLSPSEVQAMNGGSGVNVMRSKLSGGLQNAGQQAMAKSESSAGRGRTNKGEVQEQLLAKLDEDMAVVARAHMVNSPTGKIGSLEYLVAKTFLNDPGSKPLTNNLNGAKRIHDAMVEKLGKDAVPVKLLHDRLLLCEHASALNPKDIPIMNFKVLQAHVGQTSSLWPHYSSVLKVRLCLRHAVEVLQQACTAVKAMFDYEAAMKAGAQAAGVAIKLEKVTIDDVRGYVKKFLGFLKWNTGGHDEDSVDFQADCPRLDSVISSFMRSVPGSSGVSMDMSFGVLDVDIDLDESGQVCEVGAGSKDSKEAESLESQKKLDFETAVQDLASGLEELLSCNAMMGVLGESNERHQDFLVFLAQGILELKDTQGELLSSLELQGDPLSKVAVGWESIASFSRAVLHVFDEKFLVAGQWTRTKPEDVFRFSQYTGPRHFMRAMKGIFEQGWWATQVAEITRTAGTRALLQPTMTALQGLLMEALEAGTADDGDRSESKIASHLSTASLQQIIKQFEDVVKGLRSIELASLAADYERIAMAVTKDLIHSSSSSIDAARVDCAFKMMQYVCGMPSAGSAAHGLMHELTAWATSTKSTRAVKECIELLSASTRSDVKFDQVAKLVPTNISTLASEAQEKIRAGAVNFLHMGFLKTMDEALTAASDKPVDIKPHIMIIVAVSKRVFSTWSAPLHSFTMQTAALLQGGLQFRESVRLYEALGPEAADRCKKDDKLMRLSSMKNLIQQLGRQEEVVTKILKNMEDEVPAGFGEHMNVVTDYMALDILSRFGIKESVPYIDGVAYHCGQQCIALQTLGNEAVGLCQGHQKGGENWWADRLDSSCCYDKVAEVLQPLIKKLQGSKLRQKTEEFLTVAKDAKQFIEDFDHPDMPAISSAMERLKSTLKDVSENGVKQSKILVMEMLFYVSLTKVNFKRSDEHMQELAKLVDQTNVFCSSNILEITSKDLHPVLLKKAESENQQKVASGSDVKA</sequence>
<feature type="compositionally biased region" description="Acidic residues" evidence="1">
    <location>
        <begin position="1748"/>
        <end position="1758"/>
    </location>
</feature>
<dbReference type="EMBL" id="LSRX01000021">
    <property type="protein sequence ID" value="OLQ13990.1"/>
    <property type="molecule type" value="Genomic_DNA"/>
</dbReference>
<feature type="region of interest" description="Disordered" evidence="1">
    <location>
        <begin position="762"/>
        <end position="812"/>
    </location>
</feature>
<feature type="region of interest" description="Disordered" evidence="1">
    <location>
        <begin position="1"/>
        <end position="57"/>
    </location>
</feature>
<feature type="region of interest" description="Disordered" evidence="1">
    <location>
        <begin position="1127"/>
        <end position="1224"/>
    </location>
</feature>